<evidence type="ECO:0000313" key="2">
    <source>
        <dbReference type="EMBL" id="AKG34174.1"/>
    </source>
</evidence>
<sequence>MPVETLTQIVSLYKKQQYNSVRLYDAIIGLMINSVQVVVNIILNFNGFGNKIYGNLHND</sequence>
<evidence type="ECO:0000256" key="1">
    <source>
        <dbReference type="SAM" id="Phobius"/>
    </source>
</evidence>
<feature type="transmembrane region" description="Helical" evidence="1">
    <location>
        <begin position="23"/>
        <end position="43"/>
    </location>
</feature>
<protein>
    <submittedName>
        <fullName evidence="2">Uncharacterized protein</fullName>
    </submittedName>
</protein>
<accession>A0A0F7F7R4</accession>
<reference evidence="2 3" key="2">
    <citation type="journal article" date="2016" name="Genome Announc.">
        <title>Genome Sequence of a Gram-Positive Diazotroph, Paenibacillus durus Type Strain ATCC 35681.</title>
        <authorList>
            <person name="Halim M.A."/>
            <person name="Rahman A.Y."/>
            <person name="Sim K.S."/>
            <person name="Yam H.C."/>
            <person name="Rahim A.A."/>
            <person name="Ghazali A.H."/>
            <person name="Najimudin N."/>
        </authorList>
    </citation>
    <scope>NUCLEOTIDE SEQUENCE [LARGE SCALE GENOMIC DNA]</scope>
    <source>
        <strain evidence="2 3">ATCC 35681</strain>
    </source>
</reference>
<organism evidence="2 3">
    <name type="scientific">Paenibacillus durus ATCC 35681</name>
    <dbReference type="NCBI Taxonomy" id="1333534"/>
    <lineage>
        <taxon>Bacteria</taxon>
        <taxon>Bacillati</taxon>
        <taxon>Bacillota</taxon>
        <taxon>Bacilli</taxon>
        <taxon>Bacillales</taxon>
        <taxon>Paenibacillaceae</taxon>
        <taxon>Paenibacillus</taxon>
    </lineage>
</organism>
<dbReference type="EMBL" id="CP011114">
    <property type="protein sequence ID" value="AKG34174.1"/>
    <property type="molecule type" value="Genomic_DNA"/>
</dbReference>
<dbReference type="Proteomes" id="UP000034189">
    <property type="component" value="Chromosome"/>
</dbReference>
<dbReference type="SMR" id="A0A0F7F7R4"/>
<keyword evidence="1" id="KW-1133">Transmembrane helix</keyword>
<evidence type="ECO:0000313" key="3">
    <source>
        <dbReference type="Proteomes" id="UP000034189"/>
    </source>
</evidence>
<proteinExistence type="predicted"/>
<name>A0A0F7F7R4_PAEDU</name>
<keyword evidence="1" id="KW-0812">Transmembrane</keyword>
<dbReference type="PATRIC" id="fig|1333534.5.peg.1304"/>
<gene>
    <name evidence="2" type="ORF">VK70_05955</name>
</gene>
<dbReference type="AlphaFoldDB" id="A0A0F7F7R4"/>
<keyword evidence="1" id="KW-0472">Membrane</keyword>
<reference evidence="2 3" key="1">
    <citation type="submission" date="2015-03" db="EMBL/GenBank/DDBJ databases">
        <authorList>
            <person name="Abdul Halim M."/>
        </authorList>
    </citation>
    <scope>NUCLEOTIDE SEQUENCE [LARGE SCALE GENOMIC DNA]</scope>
    <source>
        <strain evidence="2 3">ATCC 35681</strain>
    </source>
</reference>
<dbReference type="HOGENOM" id="CLU_2956191_0_0_9"/>